<evidence type="ECO:0000256" key="8">
    <source>
        <dbReference type="ARBA" id="ARBA00022603"/>
    </source>
</evidence>
<proteinExistence type="inferred from homology"/>
<dbReference type="GO" id="GO:0052906">
    <property type="term" value="F:tRNA (guanine(37)-N1)-methyltransferase activity"/>
    <property type="evidence" value="ECO:0007669"/>
    <property type="project" value="UniProtKB-UniRule"/>
</dbReference>
<keyword evidence="7 15" id="KW-0963">Cytoplasm</keyword>
<dbReference type="PANTHER" id="PTHR46417:SF1">
    <property type="entry name" value="TRNA (GUANINE-N(1)-)-METHYLTRANSFERASE"/>
    <property type="match status" value="1"/>
</dbReference>
<feature type="binding site" evidence="15 16">
    <location>
        <begin position="138"/>
        <end position="143"/>
    </location>
    <ligand>
        <name>S-adenosyl-L-methionine</name>
        <dbReference type="ChEBI" id="CHEBI:59789"/>
    </ligand>
</feature>
<evidence type="ECO:0000256" key="5">
    <source>
        <dbReference type="ARBA" id="ARBA00012807"/>
    </source>
</evidence>
<dbReference type="CDD" id="cd18080">
    <property type="entry name" value="TrmD-like"/>
    <property type="match status" value="1"/>
</dbReference>
<name>A0A0K1EG54_CHOCO</name>
<dbReference type="Pfam" id="PF01746">
    <property type="entry name" value="tRNA_m1G_MT"/>
    <property type="match status" value="1"/>
</dbReference>
<feature type="domain" description="tRNA methyltransferase TRMD/TRM10-type" evidence="19">
    <location>
        <begin position="1"/>
        <end position="234"/>
    </location>
</feature>
<dbReference type="Proteomes" id="UP000067626">
    <property type="component" value="Chromosome"/>
</dbReference>
<organism evidence="20 21">
    <name type="scientific">Chondromyces crocatus</name>
    <dbReference type="NCBI Taxonomy" id="52"/>
    <lineage>
        <taxon>Bacteria</taxon>
        <taxon>Pseudomonadati</taxon>
        <taxon>Myxococcota</taxon>
        <taxon>Polyangia</taxon>
        <taxon>Polyangiales</taxon>
        <taxon>Polyangiaceae</taxon>
        <taxon>Chondromyces</taxon>
    </lineage>
</organism>
<keyword evidence="8 15" id="KW-0489">Methyltransferase</keyword>
<reference evidence="20 21" key="1">
    <citation type="submission" date="2015-07" db="EMBL/GenBank/DDBJ databases">
        <title>Genome analysis of myxobacterium Chondromyces crocatus Cm c5 reveals a high potential for natural compound synthesis and the genetic basis for the loss of fruiting body formation.</title>
        <authorList>
            <person name="Zaburannyi N."/>
            <person name="Bunk B."/>
            <person name="Maier J."/>
            <person name="Overmann J."/>
            <person name="Mueller R."/>
        </authorList>
    </citation>
    <scope>NUCLEOTIDE SEQUENCE [LARGE SCALE GENOMIC DNA]</scope>
    <source>
        <strain evidence="20 21">Cm c5</strain>
    </source>
</reference>
<dbReference type="InterPro" id="IPR029026">
    <property type="entry name" value="tRNA_m1G_MTases_N"/>
</dbReference>
<evidence type="ECO:0000256" key="9">
    <source>
        <dbReference type="ARBA" id="ARBA00022679"/>
    </source>
</evidence>
<comment type="similarity">
    <text evidence="3 15 17">Belongs to the RNA methyltransferase TrmD family.</text>
</comment>
<comment type="function">
    <text evidence="1 15 17">Specifically methylates guanosine-37 in various tRNAs.</text>
</comment>
<sequence length="240" mass="26434">MRIDVITLFPELFERFLAVGMVGRAFSTGAAQARLRNPRDFGLGRHRSVDDTPYGGGSGMVIRVDCVVNCMEALDAEAVTPGETPVRAHRLLLTPQGQPFTQQKALDLASRPAIALLCGRYEGFDERVRSFVDEEISLGDFVLSGGEVAAMAVIDACVRLLPGVLGNAGSIEHESHSPALGGLLEYPHYTRPVEFRGLRVPEVLQQGNHAAIARWRGQQAEMRTTERRPDLWEKVKKERS</sequence>
<accession>A0A0K1EG54</accession>
<dbReference type="EMBL" id="CP012159">
    <property type="protein sequence ID" value="AKT39829.1"/>
    <property type="molecule type" value="Genomic_DNA"/>
</dbReference>
<evidence type="ECO:0000256" key="3">
    <source>
        <dbReference type="ARBA" id="ARBA00007630"/>
    </source>
</evidence>
<evidence type="ECO:0000256" key="15">
    <source>
        <dbReference type="HAMAP-Rule" id="MF_00605"/>
    </source>
</evidence>
<evidence type="ECO:0000256" key="6">
    <source>
        <dbReference type="ARBA" id="ARBA00014679"/>
    </source>
</evidence>
<dbReference type="NCBIfam" id="NF000648">
    <property type="entry name" value="PRK00026.1"/>
    <property type="match status" value="1"/>
</dbReference>
<comment type="subunit">
    <text evidence="4 15 17">Homodimer.</text>
</comment>
<comment type="subcellular location">
    <subcellularLocation>
        <location evidence="2 15 17">Cytoplasm</location>
    </subcellularLocation>
</comment>
<protein>
    <recommendedName>
        <fullName evidence="6 15">tRNA (guanine-N(1)-)-methyltransferase</fullName>
        <ecNumber evidence="5 15">2.1.1.228</ecNumber>
    </recommendedName>
    <alternativeName>
        <fullName evidence="12 15">M1G-methyltransferase</fullName>
    </alternativeName>
    <alternativeName>
        <fullName evidence="13 15">tRNA [GM37] methyltransferase</fullName>
    </alternativeName>
</protein>
<feature type="region of interest" description="Disordered" evidence="18">
    <location>
        <begin position="217"/>
        <end position="240"/>
    </location>
</feature>
<dbReference type="SUPFAM" id="SSF75217">
    <property type="entry name" value="alpha/beta knot"/>
    <property type="match status" value="1"/>
</dbReference>
<dbReference type="InterPro" id="IPR029028">
    <property type="entry name" value="Alpha/beta_knot_MTases"/>
</dbReference>
<evidence type="ECO:0000256" key="10">
    <source>
        <dbReference type="ARBA" id="ARBA00022691"/>
    </source>
</evidence>
<dbReference type="STRING" id="52.CMC5_039800"/>
<evidence type="ECO:0000256" key="12">
    <source>
        <dbReference type="ARBA" id="ARBA00029736"/>
    </source>
</evidence>
<evidence type="ECO:0000256" key="1">
    <source>
        <dbReference type="ARBA" id="ARBA00002634"/>
    </source>
</evidence>
<evidence type="ECO:0000313" key="21">
    <source>
        <dbReference type="Proteomes" id="UP000067626"/>
    </source>
</evidence>
<feature type="compositionally biased region" description="Basic and acidic residues" evidence="18">
    <location>
        <begin position="223"/>
        <end position="240"/>
    </location>
</feature>
<keyword evidence="9 15" id="KW-0808">Transferase</keyword>
<keyword evidence="11 15" id="KW-0819">tRNA processing</keyword>
<dbReference type="InterPro" id="IPR023148">
    <property type="entry name" value="tRNA_m1G_MeTrfase_C_sf"/>
</dbReference>
<dbReference type="RefSeq" id="WP_050431842.1">
    <property type="nucleotide sequence ID" value="NZ_CP012159.1"/>
</dbReference>
<dbReference type="GO" id="GO:0002939">
    <property type="term" value="P:tRNA N1-guanine methylation"/>
    <property type="evidence" value="ECO:0007669"/>
    <property type="project" value="TreeGrafter"/>
</dbReference>
<dbReference type="PIRSF" id="PIRSF000386">
    <property type="entry name" value="tRNA_mtase"/>
    <property type="match status" value="1"/>
</dbReference>
<dbReference type="GO" id="GO:0005829">
    <property type="term" value="C:cytosol"/>
    <property type="evidence" value="ECO:0007669"/>
    <property type="project" value="TreeGrafter"/>
</dbReference>
<evidence type="ECO:0000256" key="4">
    <source>
        <dbReference type="ARBA" id="ARBA00011738"/>
    </source>
</evidence>
<comment type="catalytic activity">
    <reaction evidence="14 15 17">
        <text>guanosine(37) in tRNA + S-adenosyl-L-methionine = N(1)-methylguanosine(37) in tRNA + S-adenosyl-L-homocysteine + H(+)</text>
        <dbReference type="Rhea" id="RHEA:36899"/>
        <dbReference type="Rhea" id="RHEA-COMP:10145"/>
        <dbReference type="Rhea" id="RHEA-COMP:10147"/>
        <dbReference type="ChEBI" id="CHEBI:15378"/>
        <dbReference type="ChEBI" id="CHEBI:57856"/>
        <dbReference type="ChEBI" id="CHEBI:59789"/>
        <dbReference type="ChEBI" id="CHEBI:73542"/>
        <dbReference type="ChEBI" id="CHEBI:74269"/>
        <dbReference type="EC" id="2.1.1.228"/>
    </reaction>
</comment>
<gene>
    <name evidence="15" type="primary">trmD</name>
    <name evidence="20" type="ORF">CMC5_039800</name>
</gene>
<dbReference type="Gene3D" id="3.40.1280.10">
    <property type="match status" value="1"/>
</dbReference>
<evidence type="ECO:0000256" key="14">
    <source>
        <dbReference type="ARBA" id="ARBA00047783"/>
    </source>
</evidence>
<evidence type="ECO:0000256" key="7">
    <source>
        <dbReference type="ARBA" id="ARBA00022490"/>
    </source>
</evidence>
<evidence type="ECO:0000259" key="19">
    <source>
        <dbReference type="Pfam" id="PF01746"/>
    </source>
</evidence>
<keyword evidence="10 15" id="KW-0949">S-adenosyl-L-methionine</keyword>
<dbReference type="EC" id="2.1.1.228" evidence="5 15"/>
<dbReference type="PATRIC" id="fig|52.7.peg.4387"/>
<keyword evidence="21" id="KW-1185">Reference proteome</keyword>
<evidence type="ECO:0000313" key="20">
    <source>
        <dbReference type="EMBL" id="AKT39829.1"/>
    </source>
</evidence>
<dbReference type="PANTHER" id="PTHR46417">
    <property type="entry name" value="TRNA (GUANINE-N(1)-)-METHYLTRANSFERASE"/>
    <property type="match status" value="1"/>
</dbReference>
<feature type="binding site" evidence="15 16">
    <location>
        <position position="119"/>
    </location>
    <ligand>
        <name>S-adenosyl-L-methionine</name>
        <dbReference type="ChEBI" id="CHEBI:59789"/>
    </ligand>
</feature>
<dbReference type="InterPro" id="IPR002649">
    <property type="entry name" value="tRNA_m1G_MeTrfase_TrmD"/>
</dbReference>
<dbReference type="AlphaFoldDB" id="A0A0K1EG54"/>
<evidence type="ECO:0000256" key="17">
    <source>
        <dbReference type="RuleBase" id="RU003464"/>
    </source>
</evidence>
<dbReference type="InterPro" id="IPR016009">
    <property type="entry name" value="tRNA_MeTrfase_TRMD/TRM10"/>
</dbReference>
<dbReference type="HAMAP" id="MF_00605">
    <property type="entry name" value="TrmD"/>
    <property type="match status" value="1"/>
</dbReference>
<dbReference type="OrthoDB" id="9807416at2"/>
<evidence type="ECO:0000256" key="11">
    <source>
        <dbReference type="ARBA" id="ARBA00022694"/>
    </source>
</evidence>
<evidence type="ECO:0000256" key="13">
    <source>
        <dbReference type="ARBA" id="ARBA00033392"/>
    </source>
</evidence>
<evidence type="ECO:0000256" key="18">
    <source>
        <dbReference type="SAM" id="MobiDB-lite"/>
    </source>
</evidence>
<dbReference type="KEGG" id="ccro:CMC5_039800"/>
<dbReference type="FunFam" id="3.40.1280.10:FF:000001">
    <property type="entry name" value="tRNA (guanine-N(1)-)-methyltransferase"/>
    <property type="match status" value="1"/>
</dbReference>
<evidence type="ECO:0000256" key="2">
    <source>
        <dbReference type="ARBA" id="ARBA00004496"/>
    </source>
</evidence>
<dbReference type="Gene3D" id="1.10.1270.20">
    <property type="entry name" value="tRNA(m1g37)methyltransferase, domain 2"/>
    <property type="match status" value="1"/>
</dbReference>
<dbReference type="NCBIfam" id="TIGR00088">
    <property type="entry name" value="trmD"/>
    <property type="match status" value="1"/>
</dbReference>
<evidence type="ECO:0000256" key="16">
    <source>
        <dbReference type="PIRSR" id="PIRSR000386-1"/>
    </source>
</evidence>